<evidence type="ECO:0000256" key="1">
    <source>
        <dbReference type="ARBA" id="ARBA00022722"/>
    </source>
</evidence>
<dbReference type="EMBL" id="OU963898">
    <property type="protein sequence ID" value="CAH0406192.1"/>
    <property type="molecule type" value="Genomic_DNA"/>
</dbReference>
<dbReference type="SUPFAM" id="SSF53098">
    <property type="entry name" value="Ribonuclease H-like"/>
    <property type="match status" value="1"/>
</dbReference>
<reference evidence="6" key="1">
    <citation type="submission" date="2021-12" db="EMBL/GenBank/DDBJ databases">
        <authorList>
            <person name="King R."/>
        </authorList>
    </citation>
    <scope>NUCLEOTIDE SEQUENCE</scope>
</reference>
<accession>A0ABN8BG86</accession>
<keyword evidence="4" id="KW-1133">Transmembrane helix</keyword>
<dbReference type="InterPro" id="IPR036397">
    <property type="entry name" value="RNaseH_sf"/>
</dbReference>
<dbReference type="Pfam" id="PF01612">
    <property type="entry name" value="DNA_pol_A_exo1"/>
    <property type="match status" value="1"/>
</dbReference>
<dbReference type="PANTHER" id="PTHR13620:SF104">
    <property type="entry name" value="EXONUCLEASE 3'-5' DOMAIN-CONTAINING PROTEIN 2"/>
    <property type="match status" value="1"/>
</dbReference>
<dbReference type="Gene3D" id="3.30.420.10">
    <property type="entry name" value="Ribonuclease H-like superfamily/Ribonuclease H"/>
    <property type="match status" value="1"/>
</dbReference>
<evidence type="ECO:0000256" key="4">
    <source>
        <dbReference type="SAM" id="Phobius"/>
    </source>
</evidence>
<protein>
    <recommendedName>
        <fullName evidence="5">3'-5' exonuclease domain-containing protein</fullName>
    </recommendedName>
</protein>
<proteinExistence type="predicted"/>
<feature type="domain" description="3'-5' exonuclease" evidence="5">
    <location>
        <begin position="46"/>
        <end position="221"/>
    </location>
</feature>
<gene>
    <name evidence="6" type="ORF">CHILSU_LOCUS9566</name>
</gene>
<keyword evidence="4" id="KW-0812">Transmembrane</keyword>
<dbReference type="InterPro" id="IPR051132">
    <property type="entry name" value="3-5_Exonuclease_domain"/>
</dbReference>
<evidence type="ECO:0000313" key="6">
    <source>
        <dbReference type="EMBL" id="CAH0406192.1"/>
    </source>
</evidence>
<keyword evidence="3" id="KW-0269">Exonuclease</keyword>
<organism evidence="6 7">
    <name type="scientific">Chilo suppressalis</name>
    <name type="common">Asiatic rice borer moth</name>
    <dbReference type="NCBI Taxonomy" id="168631"/>
    <lineage>
        <taxon>Eukaryota</taxon>
        <taxon>Metazoa</taxon>
        <taxon>Ecdysozoa</taxon>
        <taxon>Arthropoda</taxon>
        <taxon>Hexapoda</taxon>
        <taxon>Insecta</taxon>
        <taxon>Pterygota</taxon>
        <taxon>Neoptera</taxon>
        <taxon>Endopterygota</taxon>
        <taxon>Lepidoptera</taxon>
        <taxon>Glossata</taxon>
        <taxon>Ditrysia</taxon>
        <taxon>Pyraloidea</taxon>
        <taxon>Crambidae</taxon>
        <taxon>Crambinae</taxon>
        <taxon>Chilo</taxon>
    </lineage>
</organism>
<feature type="transmembrane region" description="Helical" evidence="4">
    <location>
        <begin position="6"/>
        <end position="28"/>
    </location>
</feature>
<evidence type="ECO:0000259" key="5">
    <source>
        <dbReference type="SMART" id="SM00474"/>
    </source>
</evidence>
<dbReference type="CDD" id="cd06141">
    <property type="entry name" value="WRN_exo"/>
    <property type="match status" value="1"/>
</dbReference>
<dbReference type="Proteomes" id="UP001153292">
    <property type="component" value="Chromosome 5"/>
</dbReference>
<evidence type="ECO:0000256" key="3">
    <source>
        <dbReference type="ARBA" id="ARBA00022839"/>
    </source>
</evidence>
<keyword evidence="1" id="KW-0540">Nuclease</keyword>
<name>A0ABN8BG86_CHISP</name>
<dbReference type="InterPro" id="IPR002562">
    <property type="entry name" value="3'-5'_exonuclease_dom"/>
</dbReference>
<keyword evidence="2" id="KW-0378">Hydrolase</keyword>
<keyword evidence="4" id="KW-0472">Membrane</keyword>
<sequence>MEEAMKLKLCITSTILLLSCVGLTYFVLKKRKKRVDAIDAFKYLTIRTVSNTELCDEVVLELKRRCRTYKMVGFDCEWVTDHGKRKPVALMQLSTHDGYCALFRLCHLKAVPNSLKDFLEDKTIYKVGVVPKDDAKYLLHDYSVNLQSTLDIRHIVTAAGYDPGGLAVLSQSLLGITLDKSWRVRCSDWEAETLSERQVHYAAVDAHVAAKIFVKMINSLSRKNTWIFFNKEIANLSDNIDKLCGHYLDINFNSKNNKIDDTANGRCTKINKRREKQNTASARTKPLYTNSFLEAPDGELLCTCDYKKAMWYIEKELADLVKESPFTVRLRFEPAARSVGEVGQYYQIAKENCCVVCGNTNSYIKKNVVPREYRRYFPEVMKDHSCHDVLLLCLSCHQRSNMADLDVRLRLAVECDAPLTNRDFTKFTEDHTVKKVKSAARALLHQRDKIPQERCRQLETTILDYFPECDAITPDLLREAADLQAYVENADYAAHGLKVVEHYIRQDGGLLRLESLWRQHFLQRMRPQHMPRLWSVTHNEERLRVRLLDGRLTNEDLKAIGLTHWIKERESLSLTLTKDNG</sequence>
<evidence type="ECO:0000256" key="2">
    <source>
        <dbReference type="ARBA" id="ARBA00022801"/>
    </source>
</evidence>
<dbReference type="PROSITE" id="PS51257">
    <property type="entry name" value="PROKAR_LIPOPROTEIN"/>
    <property type="match status" value="1"/>
</dbReference>
<dbReference type="InterPro" id="IPR012337">
    <property type="entry name" value="RNaseH-like_sf"/>
</dbReference>
<dbReference type="SMART" id="SM00474">
    <property type="entry name" value="35EXOc"/>
    <property type="match status" value="1"/>
</dbReference>
<dbReference type="PANTHER" id="PTHR13620">
    <property type="entry name" value="3-5 EXONUCLEASE"/>
    <property type="match status" value="1"/>
</dbReference>
<keyword evidence="7" id="KW-1185">Reference proteome</keyword>
<evidence type="ECO:0000313" key="7">
    <source>
        <dbReference type="Proteomes" id="UP001153292"/>
    </source>
</evidence>